<evidence type="ECO:0000313" key="6">
    <source>
        <dbReference type="EMBL" id="OAA54595.1"/>
    </source>
</evidence>
<dbReference type="OrthoDB" id="416253at2759"/>
<dbReference type="InterPro" id="IPR023210">
    <property type="entry name" value="NADP_OxRdtase_dom"/>
</dbReference>
<dbReference type="PANTHER" id="PTHR11732">
    <property type="entry name" value="ALDO/KETO REDUCTASE"/>
    <property type="match status" value="1"/>
</dbReference>
<organism evidence="6 7">
    <name type="scientific">Niveomyces insectorum RCEF 264</name>
    <dbReference type="NCBI Taxonomy" id="1081102"/>
    <lineage>
        <taxon>Eukaryota</taxon>
        <taxon>Fungi</taxon>
        <taxon>Dikarya</taxon>
        <taxon>Ascomycota</taxon>
        <taxon>Pezizomycotina</taxon>
        <taxon>Sordariomycetes</taxon>
        <taxon>Hypocreomycetidae</taxon>
        <taxon>Hypocreales</taxon>
        <taxon>Cordycipitaceae</taxon>
        <taxon>Niveomyces</taxon>
    </lineage>
</organism>
<evidence type="ECO:0000259" key="5">
    <source>
        <dbReference type="Pfam" id="PF00248"/>
    </source>
</evidence>
<dbReference type="InterPro" id="IPR020471">
    <property type="entry name" value="AKR"/>
</dbReference>
<dbReference type="GO" id="GO:0016616">
    <property type="term" value="F:oxidoreductase activity, acting on the CH-OH group of donors, NAD or NADP as acceptor"/>
    <property type="evidence" value="ECO:0007669"/>
    <property type="project" value="UniProtKB-ARBA"/>
</dbReference>
<keyword evidence="1" id="KW-0560">Oxidoreductase</keyword>
<dbReference type="Pfam" id="PF00248">
    <property type="entry name" value="Aldo_ket_red"/>
    <property type="match status" value="1"/>
</dbReference>
<feature type="active site" description="Proton donor" evidence="2">
    <location>
        <position position="56"/>
    </location>
</feature>
<feature type="domain" description="NADP-dependent oxidoreductase" evidence="5">
    <location>
        <begin position="28"/>
        <end position="299"/>
    </location>
</feature>
<dbReference type="STRING" id="1081102.A0A162IB01"/>
<dbReference type="SUPFAM" id="SSF51430">
    <property type="entry name" value="NAD(P)-linked oxidoreductase"/>
    <property type="match status" value="1"/>
</dbReference>
<evidence type="ECO:0000256" key="3">
    <source>
        <dbReference type="PIRSR" id="PIRSR000097-2"/>
    </source>
</evidence>
<evidence type="ECO:0000256" key="4">
    <source>
        <dbReference type="PIRSR" id="PIRSR000097-3"/>
    </source>
</evidence>
<dbReference type="InterPro" id="IPR018170">
    <property type="entry name" value="Aldo/ket_reductase_CS"/>
</dbReference>
<dbReference type="PRINTS" id="PR00069">
    <property type="entry name" value="ALDKETRDTASE"/>
</dbReference>
<keyword evidence="7" id="KW-1185">Reference proteome</keyword>
<dbReference type="AlphaFoldDB" id="A0A162IB01"/>
<dbReference type="FunFam" id="3.20.20.100:FF:000002">
    <property type="entry name" value="2,5-diketo-D-gluconic acid reductase A"/>
    <property type="match status" value="1"/>
</dbReference>
<feature type="site" description="Lowers pKa of active site Tyr" evidence="4">
    <location>
        <position position="81"/>
    </location>
</feature>
<dbReference type="Proteomes" id="UP000076874">
    <property type="component" value="Unassembled WGS sequence"/>
</dbReference>
<evidence type="ECO:0000256" key="1">
    <source>
        <dbReference type="ARBA" id="ARBA00023002"/>
    </source>
</evidence>
<evidence type="ECO:0000256" key="2">
    <source>
        <dbReference type="PIRSR" id="PIRSR000097-1"/>
    </source>
</evidence>
<accession>A0A162IB01</accession>
<reference evidence="6 7" key="1">
    <citation type="journal article" date="2016" name="Genome Biol. Evol.">
        <title>Divergent and convergent evolution of fungal pathogenicity.</title>
        <authorList>
            <person name="Shang Y."/>
            <person name="Xiao G."/>
            <person name="Zheng P."/>
            <person name="Cen K."/>
            <person name="Zhan S."/>
            <person name="Wang C."/>
        </authorList>
    </citation>
    <scope>NUCLEOTIDE SEQUENCE [LARGE SCALE GENOMIC DNA]</scope>
    <source>
        <strain evidence="6 7">RCEF 264</strain>
    </source>
</reference>
<gene>
    <name evidence="6" type="ORF">SPI_08841</name>
</gene>
<dbReference type="CDD" id="cd19071">
    <property type="entry name" value="AKR_AKR1-5-like"/>
    <property type="match status" value="1"/>
</dbReference>
<sequence>MATGLQLYKGKTHTLNTGQIIPAIGLGTFQDPDEQEQSVYIALKNGYRHIDTAHNYGTEKQVAQGIRRSGVPRDQIFLTTKLWCNAHHPDDVKPALDESLRDLETAYVDLYLMHYPCAFKRGPDFLPFGLDGKMVTDPTPFIDTWKAMEKLLKTGKTRAIGVSNFSKSELEVILKEGSIVPAAHQMELHPYLQQKDFIEWHKEKGIRVIQFSPCGNLNPFYRAVSWSKTEANMTRLVDHPVLAKVAQKHGKTPIQIALAWGVVNGRAVIPKSTIEWQILENADADKIALDEDDLRQIATMDQKARFNDPSADFGYQLYIGLDGAAA</sequence>
<dbReference type="PROSITE" id="PS00062">
    <property type="entry name" value="ALDOKETO_REDUCTASE_2"/>
    <property type="match status" value="1"/>
</dbReference>
<dbReference type="InterPro" id="IPR036812">
    <property type="entry name" value="NAD(P)_OxRdtase_dom_sf"/>
</dbReference>
<evidence type="ECO:0000313" key="7">
    <source>
        <dbReference type="Proteomes" id="UP000076874"/>
    </source>
</evidence>
<name>A0A162IB01_9HYPO</name>
<dbReference type="PIRSF" id="PIRSF000097">
    <property type="entry name" value="AKR"/>
    <property type="match status" value="1"/>
</dbReference>
<dbReference type="Gene3D" id="3.20.20.100">
    <property type="entry name" value="NADP-dependent oxidoreductase domain"/>
    <property type="match status" value="1"/>
</dbReference>
<protein>
    <submittedName>
        <fullName evidence="6">Aldo/keto reductase</fullName>
    </submittedName>
</protein>
<dbReference type="EMBL" id="AZHD01000023">
    <property type="protein sequence ID" value="OAA54595.1"/>
    <property type="molecule type" value="Genomic_DNA"/>
</dbReference>
<comment type="caution">
    <text evidence="6">The sequence shown here is derived from an EMBL/GenBank/DDBJ whole genome shotgun (WGS) entry which is preliminary data.</text>
</comment>
<proteinExistence type="predicted"/>
<feature type="binding site" evidence="3">
    <location>
        <position position="114"/>
    </location>
    <ligand>
        <name>substrate</name>
    </ligand>
</feature>